<feature type="signal peptide" evidence="2">
    <location>
        <begin position="1"/>
        <end position="23"/>
    </location>
</feature>
<dbReference type="Gene3D" id="3.40.190.150">
    <property type="entry name" value="Bordetella uptake gene, domain 1"/>
    <property type="match status" value="1"/>
</dbReference>
<reference evidence="3 4" key="1">
    <citation type="submission" date="2016-10" db="EMBL/GenBank/DDBJ databases">
        <authorList>
            <person name="de Groot N.N."/>
        </authorList>
    </citation>
    <scope>NUCLEOTIDE SEQUENCE [LARGE SCALE GENOMIC DNA]</scope>
    <source>
        <strain evidence="3 4">DSM 17890</strain>
    </source>
</reference>
<dbReference type="SUPFAM" id="SSF53850">
    <property type="entry name" value="Periplasmic binding protein-like II"/>
    <property type="match status" value="1"/>
</dbReference>
<feature type="chain" id="PRO_5011765130" evidence="2">
    <location>
        <begin position="24"/>
        <end position="322"/>
    </location>
</feature>
<dbReference type="PANTHER" id="PTHR42928">
    <property type="entry name" value="TRICARBOXYLATE-BINDING PROTEIN"/>
    <property type="match status" value="1"/>
</dbReference>
<evidence type="ECO:0000313" key="3">
    <source>
        <dbReference type="EMBL" id="SDX66809.1"/>
    </source>
</evidence>
<accession>A0A1H3DMC9</accession>
<dbReference type="RefSeq" id="WP_176954799.1">
    <property type="nucleotide sequence ID" value="NZ_FNMZ01000008.1"/>
</dbReference>
<dbReference type="PANTHER" id="PTHR42928:SF5">
    <property type="entry name" value="BLR1237 PROTEIN"/>
    <property type="match status" value="1"/>
</dbReference>
<dbReference type="Proteomes" id="UP000199118">
    <property type="component" value="Unassembled WGS sequence"/>
</dbReference>
<dbReference type="InterPro" id="IPR042100">
    <property type="entry name" value="Bug_dom1"/>
</dbReference>
<evidence type="ECO:0000313" key="4">
    <source>
        <dbReference type="Proteomes" id="UP000199118"/>
    </source>
</evidence>
<keyword evidence="2" id="KW-0732">Signal</keyword>
<evidence type="ECO:0000256" key="2">
    <source>
        <dbReference type="SAM" id="SignalP"/>
    </source>
</evidence>
<proteinExistence type="inferred from homology"/>
<gene>
    <name evidence="3" type="ORF">SAMN05444336_10847</name>
</gene>
<comment type="similarity">
    <text evidence="1">Belongs to the UPF0065 (bug) family.</text>
</comment>
<dbReference type="AlphaFoldDB" id="A0A1H3DMC9"/>
<dbReference type="Gene3D" id="3.40.190.10">
    <property type="entry name" value="Periplasmic binding protein-like II"/>
    <property type="match status" value="1"/>
</dbReference>
<protein>
    <submittedName>
        <fullName evidence="3">Tripartite-type tricarboxylate transporter, receptor component TctC</fullName>
    </submittedName>
</protein>
<sequence>MKIIATLAAAGVVAGLTAVPAAAQFPDRPITWVVPYTPGGITDTGSRIIAEVLGKELGQTVVVENRPGAGGMVGTEYVARAEPDGYTILYGTQGTMAANVSLRKALKYDPLTDFAPVHGMGASVNTVVTYADAPYSTIQELVDYGKAHPGELNFGSAGVGTSTHLSMELFKTIAGIEGLHVPYKGSAPAMNDLLAGRVDVLFDYPVSSLGHAEAGTLKVLAVNSPERIAILPDAPTLAESGYPDATAGSWSMIMVPAGVPEDRMKILTDAAEKAIRSDTVKNYYEKYGSTLLLVKGDAATDFIEAEIDRWADVIATAGVPKQ</sequence>
<dbReference type="PIRSF" id="PIRSF017082">
    <property type="entry name" value="YflP"/>
    <property type="match status" value="1"/>
</dbReference>
<keyword evidence="3" id="KW-0675">Receptor</keyword>
<organism evidence="3 4">
    <name type="scientific">Albimonas donghaensis</name>
    <dbReference type="NCBI Taxonomy" id="356660"/>
    <lineage>
        <taxon>Bacteria</taxon>
        <taxon>Pseudomonadati</taxon>
        <taxon>Pseudomonadota</taxon>
        <taxon>Alphaproteobacteria</taxon>
        <taxon>Rhodobacterales</taxon>
        <taxon>Paracoccaceae</taxon>
        <taxon>Albimonas</taxon>
    </lineage>
</organism>
<dbReference type="EMBL" id="FNMZ01000008">
    <property type="protein sequence ID" value="SDX66809.1"/>
    <property type="molecule type" value="Genomic_DNA"/>
</dbReference>
<keyword evidence="4" id="KW-1185">Reference proteome</keyword>
<evidence type="ECO:0000256" key="1">
    <source>
        <dbReference type="ARBA" id="ARBA00006987"/>
    </source>
</evidence>
<dbReference type="InterPro" id="IPR005064">
    <property type="entry name" value="BUG"/>
</dbReference>
<dbReference type="CDD" id="cd07012">
    <property type="entry name" value="PBP2_Bug_TTT"/>
    <property type="match status" value="1"/>
</dbReference>
<name>A0A1H3DMC9_9RHOB</name>
<dbReference type="STRING" id="356660.SAMN05444336_10847"/>
<dbReference type="Pfam" id="PF03401">
    <property type="entry name" value="TctC"/>
    <property type="match status" value="1"/>
</dbReference>